<dbReference type="SUPFAM" id="SSF51045">
    <property type="entry name" value="WW domain"/>
    <property type="match status" value="2"/>
</dbReference>
<comment type="caution">
    <text evidence="7">The sequence shown here is derived from an EMBL/GenBank/DDBJ whole genome shotgun (WGS) entry which is preliminary data.</text>
</comment>
<dbReference type="GO" id="GO:0045944">
    <property type="term" value="P:positive regulation of transcription by RNA polymerase II"/>
    <property type="evidence" value="ECO:0007669"/>
    <property type="project" value="TreeGrafter"/>
</dbReference>
<dbReference type="AlphaFoldDB" id="A0A3D8RNU3"/>
<sequence>MTINSSPPANYEHPKDTNRASPATLIEVHAVGSREASTSFPGIALPVGWEQSTTPAGRPYFINHNNHTTTWIDPRTSRAVTDNATGSVSLAGSPLPTGWEARRAQNGRTYFIDHVERKTTWDDPRYSSNIEISNEK</sequence>
<dbReference type="OrthoDB" id="3045089at2759"/>
<evidence type="ECO:0000259" key="6">
    <source>
        <dbReference type="PROSITE" id="PS50020"/>
    </source>
</evidence>
<dbReference type="PROSITE" id="PS01159">
    <property type="entry name" value="WW_DOMAIN_1"/>
    <property type="match status" value="2"/>
</dbReference>
<dbReference type="GO" id="GO:0035329">
    <property type="term" value="P:hippo signaling"/>
    <property type="evidence" value="ECO:0007669"/>
    <property type="project" value="TreeGrafter"/>
</dbReference>
<feature type="domain" description="WW" evidence="6">
    <location>
        <begin position="93"/>
        <end position="126"/>
    </location>
</feature>
<dbReference type="GO" id="GO:0003713">
    <property type="term" value="F:transcription coactivator activity"/>
    <property type="evidence" value="ECO:0007669"/>
    <property type="project" value="TreeGrafter"/>
</dbReference>
<evidence type="ECO:0000256" key="1">
    <source>
        <dbReference type="ARBA" id="ARBA00004123"/>
    </source>
</evidence>
<keyword evidence="3" id="KW-0963">Cytoplasm</keyword>
<dbReference type="InterPro" id="IPR051583">
    <property type="entry name" value="YAP1"/>
</dbReference>
<evidence type="ECO:0000256" key="4">
    <source>
        <dbReference type="ARBA" id="ARBA00023242"/>
    </source>
</evidence>
<keyword evidence="4" id="KW-0539">Nucleus</keyword>
<evidence type="ECO:0000313" key="8">
    <source>
        <dbReference type="Proteomes" id="UP000256328"/>
    </source>
</evidence>
<comment type="subcellular location">
    <subcellularLocation>
        <location evidence="2">Cytoplasm</location>
    </subcellularLocation>
    <subcellularLocation>
        <location evidence="1">Nucleus</location>
    </subcellularLocation>
</comment>
<evidence type="ECO:0000256" key="5">
    <source>
        <dbReference type="SAM" id="MobiDB-lite"/>
    </source>
</evidence>
<dbReference type="InterPro" id="IPR001202">
    <property type="entry name" value="WW_dom"/>
</dbReference>
<dbReference type="SMART" id="SM00456">
    <property type="entry name" value="WW"/>
    <property type="match status" value="2"/>
</dbReference>
<dbReference type="PANTHER" id="PTHR17616">
    <property type="entry name" value="YES-ASSOCIATED PROTEIN YAP1 FAMILY MEMBER"/>
    <property type="match status" value="1"/>
</dbReference>
<dbReference type="PROSITE" id="PS50020">
    <property type="entry name" value="WW_DOMAIN_2"/>
    <property type="match status" value="2"/>
</dbReference>
<organism evidence="7 8">
    <name type="scientific">Coleophoma crateriformis</name>
    <dbReference type="NCBI Taxonomy" id="565419"/>
    <lineage>
        <taxon>Eukaryota</taxon>
        <taxon>Fungi</taxon>
        <taxon>Dikarya</taxon>
        <taxon>Ascomycota</taxon>
        <taxon>Pezizomycotina</taxon>
        <taxon>Leotiomycetes</taxon>
        <taxon>Helotiales</taxon>
        <taxon>Dermateaceae</taxon>
        <taxon>Coleophoma</taxon>
    </lineage>
</organism>
<accession>A0A3D8RNU3</accession>
<keyword evidence="8" id="KW-1185">Reference proteome</keyword>
<dbReference type="InterPro" id="IPR036020">
    <property type="entry name" value="WW_dom_sf"/>
</dbReference>
<proteinExistence type="predicted"/>
<feature type="domain" description="WW" evidence="6">
    <location>
        <begin position="43"/>
        <end position="76"/>
    </location>
</feature>
<protein>
    <recommendedName>
        <fullName evidence="6">WW domain-containing protein</fullName>
    </recommendedName>
</protein>
<feature type="region of interest" description="Disordered" evidence="5">
    <location>
        <begin position="1"/>
        <end position="20"/>
    </location>
</feature>
<dbReference type="Gene3D" id="2.20.70.10">
    <property type="match status" value="2"/>
</dbReference>
<evidence type="ECO:0000256" key="2">
    <source>
        <dbReference type="ARBA" id="ARBA00004496"/>
    </source>
</evidence>
<evidence type="ECO:0000256" key="3">
    <source>
        <dbReference type="ARBA" id="ARBA00022490"/>
    </source>
</evidence>
<evidence type="ECO:0000313" key="7">
    <source>
        <dbReference type="EMBL" id="RDW75719.1"/>
    </source>
</evidence>
<dbReference type="GO" id="GO:0005737">
    <property type="term" value="C:cytoplasm"/>
    <property type="evidence" value="ECO:0007669"/>
    <property type="project" value="UniProtKB-SubCell"/>
</dbReference>
<gene>
    <name evidence="7" type="ORF">BP5796_06540</name>
</gene>
<dbReference type="Pfam" id="PF00397">
    <property type="entry name" value="WW"/>
    <property type="match status" value="2"/>
</dbReference>
<name>A0A3D8RNU3_9HELO</name>
<reference evidence="7 8" key="1">
    <citation type="journal article" date="2018" name="IMA Fungus">
        <title>IMA Genome-F 9: Draft genome sequence of Annulohypoxylon stygium, Aspergillus mulundensis, Berkeleyomyces basicola (syn. Thielaviopsis basicola), Ceratocystis smalleyi, two Cercospora beticola strains, Coleophoma cylindrospora, Fusarium fracticaudum, Phialophora cf. hyalina, and Morchella septimelata.</title>
        <authorList>
            <person name="Wingfield B.D."/>
            <person name="Bills G.F."/>
            <person name="Dong Y."/>
            <person name="Huang W."/>
            <person name="Nel W.J."/>
            <person name="Swalarsk-Parry B.S."/>
            <person name="Vaghefi N."/>
            <person name="Wilken P.M."/>
            <person name="An Z."/>
            <person name="de Beer Z.W."/>
            <person name="De Vos L."/>
            <person name="Chen L."/>
            <person name="Duong T.A."/>
            <person name="Gao Y."/>
            <person name="Hammerbacher A."/>
            <person name="Kikkert J.R."/>
            <person name="Li Y."/>
            <person name="Li H."/>
            <person name="Li K."/>
            <person name="Li Q."/>
            <person name="Liu X."/>
            <person name="Ma X."/>
            <person name="Naidoo K."/>
            <person name="Pethybridge S.J."/>
            <person name="Sun J."/>
            <person name="Steenkamp E.T."/>
            <person name="van der Nest M.A."/>
            <person name="van Wyk S."/>
            <person name="Wingfield M.J."/>
            <person name="Xiong C."/>
            <person name="Yue Q."/>
            <person name="Zhang X."/>
        </authorList>
    </citation>
    <scope>NUCLEOTIDE SEQUENCE [LARGE SCALE GENOMIC DNA]</scope>
    <source>
        <strain evidence="7 8">BP5796</strain>
    </source>
</reference>
<dbReference type="EMBL" id="PDLN01000009">
    <property type="protein sequence ID" value="RDW75719.1"/>
    <property type="molecule type" value="Genomic_DNA"/>
</dbReference>
<dbReference type="PANTHER" id="PTHR17616:SF8">
    <property type="entry name" value="TRANSCRIPTIONAL COACTIVATOR YORKIE"/>
    <property type="match status" value="1"/>
</dbReference>
<dbReference type="Proteomes" id="UP000256328">
    <property type="component" value="Unassembled WGS sequence"/>
</dbReference>
<dbReference type="GO" id="GO:0005634">
    <property type="term" value="C:nucleus"/>
    <property type="evidence" value="ECO:0007669"/>
    <property type="project" value="UniProtKB-SubCell"/>
</dbReference>
<dbReference type="CDD" id="cd00201">
    <property type="entry name" value="WW"/>
    <property type="match status" value="2"/>
</dbReference>